<name>Q91TH7_TUHV1</name>
<keyword evidence="4" id="KW-1185">Reference proteome</keyword>
<dbReference type="KEGG" id="vg:921201"/>
<feature type="region of interest" description="Disordered" evidence="1">
    <location>
        <begin position="94"/>
        <end position="128"/>
    </location>
</feature>
<keyword evidence="2" id="KW-0472">Membrane</keyword>
<feature type="compositionally biased region" description="Basic and acidic residues" evidence="1">
    <location>
        <begin position="107"/>
        <end position="128"/>
    </location>
</feature>
<evidence type="ECO:0000256" key="2">
    <source>
        <dbReference type="SAM" id="Phobius"/>
    </source>
</evidence>
<dbReference type="EMBL" id="AF281817">
    <property type="protein sequence ID" value="AAK57170.1"/>
    <property type="molecule type" value="Genomic_DNA"/>
</dbReference>
<sequence length="501" mass="55675">MSGATGLPRGDGPMVCQLDLFRLDPQRRAADDAARRPQHLPLQSVHERLGRPLAAVAASRTVLLRLRVLRRSRDRRGVRGAAAAVAAFAPPLAATSDRRRRPPAPRRVLERVRARRVPDDGHGDRDRGERALRLRSSEMASGGWLLLCGLMCAAGPGVRAFPCRYLWAAPPMNTTLTWTDGTPWQSIVCTFRDGYYERPIARIVAADAAAAGRRSDVPAASAAPAAPSAAPIRNETSPGFRAWVSETGPRDSSAVRVTVETDVTRVTYLGVLACRARLADNRTRTARADWQLSRVSARLTYLPDDRLIVTCTFPSRSTGGWVDWKERGAHGYRRIATVFPFGACVPTLRHQRVWGRFEHTYDGYRTATLVIPRFSQRLFMSAVGCAFRGDEGPVRYQELPLLPPPRFGENVTIGPGPVLEVYPEQSCHDTEWGTTWDPQPMPDHDPLDWAEYRLAVDDLADFVALAVSVTVAFFLLAVLVLSRQERTRLFLGYRRLRNPTI</sequence>
<organismHost>
    <name type="scientific">Tupaia belangeri</name>
    <name type="common">Common tree shrew</name>
    <name type="synonym">Tupaia glis belangeri</name>
    <dbReference type="NCBI Taxonomy" id="37347"/>
</organismHost>
<reference evidence="3 4" key="1">
    <citation type="journal article" date="2001" name="J. Virol.">
        <title>Analysis and characterization of the complete genome of tupaia (tree shrew) herpesvirus.</title>
        <authorList>
            <person name="Bahr U."/>
            <person name="Darai G."/>
        </authorList>
    </citation>
    <scope>NUCLEOTIDE SEQUENCE [LARGE SCALE GENOMIC DNA]</scope>
    <source>
        <strain evidence="3">2</strain>
    </source>
</reference>
<feature type="transmembrane region" description="Helical" evidence="2">
    <location>
        <begin position="462"/>
        <end position="481"/>
    </location>
</feature>
<keyword evidence="2" id="KW-0812">Transmembrane</keyword>
<protein>
    <submittedName>
        <fullName evidence="3">T121.3</fullName>
    </submittedName>
</protein>
<evidence type="ECO:0000256" key="1">
    <source>
        <dbReference type="SAM" id="MobiDB-lite"/>
    </source>
</evidence>
<dbReference type="GeneID" id="921201"/>
<organism evidence="3 4">
    <name type="scientific">Tupaiid herpesvirus 1 (strain 1)</name>
    <name type="common">TuHV-1</name>
    <name type="synonym">Herpesvirus tupaia (strain 1)</name>
    <dbReference type="NCBI Taxonomy" id="10397"/>
    <lineage>
        <taxon>Viruses</taxon>
        <taxon>Duplodnaviria</taxon>
        <taxon>Heunggongvirae</taxon>
        <taxon>Peploviricota</taxon>
        <taxon>Herviviricetes</taxon>
        <taxon>Herpesvirales</taxon>
        <taxon>Orthoherpesviridae</taxon>
        <taxon>Betaherpesvirinae</taxon>
        <taxon>Quwivirus</taxon>
        <taxon>Quwivirus tupaiidbeta1</taxon>
    </lineage>
</organism>
<accession>Q91TH7</accession>
<dbReference type="Proteomes" id="UP000137095">
    <property type="component" value="Segment"/>
</dbReference>
<dbReference type="RefSeq" id="NP_116475.1">
    <property type="nucleotide sequence ID" value="NC_002794.1"/>
</dbReference>
<proteinExistence type="predicted"/>
<keyword evidence="2" id="KW-1133">Transmembrane helix</keyword>
<evidence type="ECO:0000313" key="4">
    <source>
        <dbReference type="Proteomes" id="UP000137095"/>
    </source>
</evidence>
<evidence type="ECO:0000313" key="3">
    <source>
        <dbReference type="EMBL" id="AAK57170.1"/>
    </source>
</evidence>